<protein>
    <recommendedName>
        <fullName evidence="2">Retrotransposon gag domain-containing protein</fullName>
    </recommendedName>
</protein>
<accession>A0A2I0VSQ3</accession>
<name>A0A2I0VSQ3_9ASPA</name>
<dbReference type="InterPro" id="IPR005162">
    <property type="entry name" value="Retrotrans_gag_dom"/>
</dbReference>
<evidence type="ECO:0000313" key="3">
    <source>
        <dbReference type="EMBL" id="PKU66437.1"/>
    </source>
</evidence>
<feature type="region of interest" description="Disordered" evidence="1">
    <location>
        <begin position="82"/>
        <end position="109"/>
    </location>
</feature>
<feature type="domain" description="Retrotransposon gag" evidence="2">
    <location>
        <begin position="171"/>
        <end position="270"/>
    </location>
</feature>
<proteinExistence type="predicted"/>
<dbReference type="Proteomes" id="UP000233837">
    <property type="component" value="Unassembled WGS sequence"/>
</dbReference>
<feature type="region of interest" description="Disordered" evidence="1">
    <location>
        <begin position="303"/>
        <end position="342"/>
    </location>
</feature>
<organism evidence="3 4">
    <name type="scientific">Dendrobium catenatum</name>
    <dbReference type="NCBI Taxonomy" id="906689"/>
    <lineage>
        <taxon>Eukaryota</taxon>
        <taxon>Viridiplantae</taxon>
        <taxon>Streptophyta</taxon>
        <taxon>Embryophyta</taxon>
        <taxon>Tracheophyta</taxon>
        <taxon>Spermatophyta</taxon>
        <taxon>Magnoliopsida</taxon>
        <taxon>Liliopsida</taxon>
        <taxon>Asparagales</taxon>
        <taxon>Orchidaceae</taxon>
        <taxon>Epidendroideae</taxon>
        <taxon>Malaxideae</taxon>
        <taxon>Dendrobiinae</taxon>
        <taxon>Dendrobium</taxon>
    </lineage>
</organism>
<evidence type="ECO:0000256" key="1">
    <source>
        <dbReference type="SAM" id="MobiDB-lite"/>
    </source>
</evidence>
<reference evidence="3 4" key="1">
    <citation type="journal article" date="2016" name="Sci. Rep.">
        <title>The Dendrobium catenatum Lindl. genome sequence provides insights into polysaccharide synthase, floral development and adaptive evolution.</title>
        <authorList>
            <person name="Zhang G.Q."/>
            <person name="Xu Q."/>
            <person name="Bian C."/>
            <person name="Tsai W.C."/>
            <person name="Yeh C.M."/>
            <person name="Liu K.W."/>
            <person name="Yoshida K."/>
            <person name="Zhang L.S."/>
            <person name="Chang S.B."/>
            <person name="Chen F."/>
            <person name="Shi Y."/>
            <person name="Su Y.Y."/>
            <person name="Zhang Y.Q."/>
            <person name="Chen L.J."/>
            <person name="Yin Y."/>
            <person name="Lin M."/>
            <person name="Huang H."/>
            <person name="Deng H."/>
            <person name="Wang Z.W."/>
            <person name="Zhu S.L."/>
            <person name="Zhao X."/>
            <person name="Deng C."/>
            <person name="Niu S.C."/>
            <person name="Huang J."/>
            <person name="Wang M."/>
            <person name="Liu G.H."/>
            <person name="Yang H.J."/>
            <person name="Xiao X.J."/>
            <person name="Hsiao Y.Y."/>
            <person name="Wu W.L."/>
            <person name="Chen Y.Y."/>
            <person name="Mitsuda N."/>
            <person name="Ohme-Takagi M."/>
            <person name="Luo Y.B."/>
            <person name="Van de Peer Y."/>
            <person name="Liu Z.J."/>
        </authorList>
    </citation>
    <scope>NUCLEOTIDE SEQUENCE [LARGE SCALE GENOMIC DNA]</scope>
    <source>
        <tissue evidence="3">The whole plant</tissue>
    </source>
</reference>
<keyword evidence="4" id="KW-1185">Reference proteome</keyword>
<evidence type="ECO:0000259" key="2">
    <source>
        <dbReference type="Pfam" id="PF03732"/>
    </source>
</evidence>
<dbReference type="AlphaFoldDB" id="A0A2I0VSQ3"/>
<feature type="compositionally biased region" description="Polar residues" evidence="1">
    <location>
        <begin position="304"/>
        <end position="318"/>
    </location>
</feature>
<dbReference type="Pfam" id="PF03732">
    <property type="entry name" value="Retrotrans_gag"/>
    <property type="match status" value="1"/>
</dbReference>
<sequence length="342" mass="39696">MAEGSKRPAVEEDHSLEAMWVTQANIARQLETLTTEFFRFFAEIKTEIRSLRTNRTLQAAGRPVPRATTPTQRPFHGRRARTANPVFSDSDDDTEWQQPFEASESADEDRANYYEQPRRHLIPPRQQGEFRIKLDIPFFDGRLHIEDYLDWERSVEAFFDYMEIAPEKQVKYVACRLKGGAGAWWMQLLQARRREGKGNVTSWYRMKRLLRGHFLPTDFEQMLYLQYQHCAQNNRSVSEYTEEFYRLSARNNLSESEVQLVARYIGGLRESIQDKLEMNSVWTLSQAVNYALKAEMQINRHIKSSSTRRYNPEQSNEGNIPHHVSGIKQTAPSPSGAGILGA</sequence>
<dbReference type="PANTHER" id="PTHR35046">
    <property type="entry name" value="ZINC KNUCKLE (CCHC-TYPE) FAMILY PROTEIN"/>
    <property type="match status" value="1"/>
</dbReference>
<dbReference type="PANTHER" id="PTHR35046:SF18">
    <property type="entry name" value="RNA-DIRECTED DNA POLYMERASE"/>
    <property type="match status" value="1"/>
</dbReference>
<reference evidence="3 4" key="2">
    <citation type="journal article" date="2017" name="Nature">
        <title>The Apostasia genome and the evolution of orchids.</title>
        <authorList>
            <person name="Zhang G.Q."/>
            <person name="Liu K.W."/>
            <person name="Li Z."/>
            <person name="Lohaus R."/>
            <person name="Hsiao Y.Y."/>
            <person name="Niu S.C."/>
            <person name="Wang J.Y."/>
            <person name="Lin Y.C."/>
            <person name="Xu Q."/>
            <person name="Chen L.J."/>
            <person name="Yoshida K."/>
            <person name="Fujiwara S."/>
            <person name="Wang Z.W."/>
            <person name="Zhang Y.Q."/>
            <person name="Mitsuda N."/>
            <person name="Wang M."/>
            <person name="Liu G.H."/>
            <person name="Pecoraro L."/>
            <person name="Huang H.X."/>
            <person name="Xiao X.J."/>
            <person name="Lin M."/>
            <person name="Wu X.Y."/>
            <person name="Wu W.L."/>
            <person name="Chen Y.Y."/>
            <person name="Chang S.B."/>
            <person name="Sakamoto S."/>
            <person name="Ohme-Takagi M."/>
            <person name="Yagi M."/>
            <person name="Zeng S.J."/>
            <person name="Shen C.Y."/>
            <person name="Yeh C.M."/>
            <person name="Luo Y.B."/>
            <person name="Tsai W.C."/>
            <person name="Van de Peer Y."/>
            <person name="Liu Z.J."/>
        </authorList>
    </citation>
    <scope>NUCLEOTIDE SEQUENCE [LARGE SCALE GENOMIC DNA]</scope>
    <source>
        <tissue evidence="3">The whole plant</tissue>
    </source>
</reference>
<dbReference type="EMBL" id="KZ503270">
    <property type="protein sequence ID" value="PKU66437.1"/>
    <property type="molecule type" value="Genomic_DNA"/>
</dbReference>
<gene>
    <name evidence="3" type="ORF">MA16_Dca009680</name>
</gene>
<evidence type="ECO:0000313" key="4">
    <source>
        <dbReference type="Proteomes" id="UP000233837"/>
    </source>
</evidence>